<evidence type="ECO:0000313" key="6">
    <source>
        <dbReference type="EMBL" id="KAA1003420.1"/>
    </source>
</evidence>
<keyword evidence="7" id="KW-1185">Reference proteome</keyword>
<feature type="binding site" evidence="5">
    <location>
        <begin position="104"/>
        <end position="107"/>
    </location>
    <ligand>
        <name>substrate</name>
    </ligand>
</feature>
<sequence>MSDEHDPFADTSISVRKTVALPADQIKRAARLGSATLHEAGGRIGALPSSIKPTAASFRLAGPAFTVHCPPNDNLWIHRAIKVASPGDILVVYASGHYEAGYWGEVMSTAGMVARLGGLVIDACVRDGALLEEVGFPVFSRGLCIRGTGKDFGATGWLNKPVLMGDIFVSPGDLIVGDIDGVVSIPNEQISEVLLAAEKREAAEWEILTRLRAGESTLQVFGLDR</sequence>
<dbReference type="Gene3D" id="3.50.30.40">
    <property type="entry name" value="Ribonuclease E inhibitor RraA/RraA-like"/>
    <property type="match status" value="1"/>
</dbReference>
<dbReference type="SUPFAM" id="SSF89562">
    <property type="entry name" value="RraA-like"/>
    <property type="match status" value="1"/>
</dbReference>
<dbReference type="Proteomes" id="UP000325273">
    <property type="component" value="Unassembled WGS sequence"/>
</dbReference>
<gene>
    <name evidence="6" type="ORF">FVF58_36850</name>
</gene>
<comment type="caution">
    <text evidence="6">The sequence shown here is derived from an EMBL/GenBank/DDBJ whole genome shotgun (WGS) entry which is preliminary data.</text>
</comment>
<dbReference type="InterPro" id="IPR005493">
    <property type="entry name" value="RraA/RraA-like"/>
</dbReference>
<dbReference type="CDD" id="cd16841">
    <property type="entry name" value="RraA_family"/>
    <property type="match status" value="1"/>
</dbReference>
<feature type="binding site" evidence="5">
    <location>
        <position position="127"/>
    </location>
    <ligand>
        <name>Mg(2+)</name>
        <dbReference type="ChEBI" id="CHEBI:18420"/>
    </ligand>
</feature>
<protein>
    <recommendedName>
        <fullName evidence="2">Putative 4-hydroxy-4-methyl-2-oxoglutarate aldolase</fullName>
    </recommendedName>
    <alternativeName>
        <fullName evidence="3">Regulator of ribonuclease activity homolog</fullName>
    </alternativeName>
    <alternativeName>
        <fullName evidence="4">RraA-like protein</fullName>
    </alternativeName>
</protein>
<accession>A0A5B0GND1</accession>
<dbReference type="PANTHER" id="PTHR33254">
    <property type="entry name" value="4-HYDROXY-4-METHYL-2-OXOGLUTARATE ALDOLASE 3-RELATED"/>
    <property type="match status" value="1"/>
</dbReference>
<evidence type="ECO:0000313" key="7">
    <source>
        <dbReference type="Proteomes" id="UP000325273"/>
    </source>
</evidence>
<evidence type="ECO:0000256" key="2">
    <source>
        <dbReference type="ARBA" id="ARBA00016549"/>
    </source>
</evidence>
<dbReference type="PANTHER" id="PTHR33254:SF4">
    <property type="entry name" value="4-HYDROXY-4-METHYL-2-OXOGLUTARATE ALDOLASE 3-RELATED"/>
    <property type="match status" value="1"/>
</dbReference>
<keyword evidence="5" id="KW-0460">Magnesium</keyword>
<evidence type="ECO:0000256" key="5">
    <source>
        <dbReference type="PIRSR" id="PIRSR605493-1"/>
    </source>
</evidence>
<reference evidence="6 7" key="1">
    <citation type="submission" date="2019-08" db="EMBL/GenBank/DDBJ databases">
        <title>Paraburkholderia sp. DCY113.</title>
        <authorList>
            <person name="Kang J."/>
        </authorList>
    </citation>
    <scope>NUCLEOTIDE SEQUENCE [LARGE SCALE GENOMIC DNA]</scope>
    <source>
        <strain evidence="6 7">DCY113</strain>
    </source>
</reference>
<keyword evidence="5" id="KW-0479">Metal-binding</keyword>
<evidence type="ECO:0000256" key="4">
    <source>
        <dbReference type="ARBA" id="ARBA00030169"/>
    </source>
</evidence>
<comment type="cofactor">
    <cofactor evidence="5">
        <name>Mg(2+)</name>
        <dbReference type="ChEBI" id="CHEBI:18420"/>
    </cofactor>
</comment>
<evidence type="ECO:0000256" key="1">
    <source>
        <dbReference type="ARBA" id="ARBA00001968"/>
    </source>
</evidence>
<dbReference type="EMBL" id="VTUZ01000036">
    <property type="protein sequence ID" value="KAA1003420.1"/>
    <property type="molecule type" value="Genomic_DNA"/>
</dbReference>
<proteinExistence type="predicted"/>
<name>A0A5B0GND1_9BURK</name>
<dbReference type="AlphaFoldDB" id="A0A5B0GND1"/>
<dbReference type="InterPro" id="IPR036704">
    <property type="entry name" value="RraA/RraA-like_sf"/>
</dbReference>
<feature type="binding site" evidence="5">
    <location>
        <position position="126"/>
    </location>
    <ligand>
        <name>substrate</name>
    </ligand>
</feature>
<dbReference type="RefSeq" id="WP_149674629.1">
    <property type="nucleotide sequence ID" value="NZ_VTUZ01000036.1"/>
</dbReference>
<dbReference type="GO" id="GO:0046872">
    <property type="term" value="F:metal ion binding"/>
    <property type="evidence" value="ECO:0007669"/>
    <property type="project" value="UniProtKB-KW"/>
</dbReference>
<comment type="cofactor">
    <cofactor evidence="1">
        <name>a divalent metal cation</name>
        <dbReference type="ChEBI" id="CHEBI:60240"/>
    </cofactor>
</comment>
<organism evidence="6 7">
    <name type="scientific">Paraburkholderia panacisoli</name>
    <dbReference type="NCBI Taxonomy" id="2603818"/>
    <lineage>
        <taxon>Bacteria</taxon>
        <taxon>Pseudomonadati</taxon>
        <taxon>Pseudomonadota</taxon>
        <taxon>Betaproteobacteria</taxon>
        <taxon>Burkholderiales</taxon>
        <taxon>Burkholderiaceae</taxon>
        <taxon>Paraburkholderia</taxon>
    </lineage>
</organism>
<dbReference type="Pfam" id="PF03737">
    <property type="entry name" value="RraA-like"/>
    <property type="match status" value="1"/>
</dbReference>
<evidence type="ECO:0000256" key="3">
    <source>
        <dbReference type="ARBA" id="ARBA00029596"/>
    </source>
</evidence>